<keyword evidence="5" id="KW-0808">Transferase</keyword>
<protein>
    <recommendedName>
        <fullName evidence="3">histidine kinase</fullName>
        <ecNumber evidence="3">2.7.13.3</ecNumber>
    </recommendedName>
</protein>
<keyword evidence="4 9" id="KW-0597">Phosphoprotein</keyword>
<dbReference type="OrthoDB" id="9810730at2"/>
<dbReference type="InterPro" id="IPR003660">
    <property type="entry name" value="HAMP_dom"/>
</dbReference>
<dbReference type="SMART" id="SM00388">
    <property type="entry name" value="HisKA"/>
    <property type="match status" value="1"/>
</dbReference>
<dbReference type="Gene3D" id="3.30.565.10">
    <property type="entry name" value="Histidine kinase-like ATPase, C-terminal domain"/>
    <property type="match status" value="1"/>
</dbReference>
<dbReference type="Gene3D" id="3.40.50.2300">
    <property type="match status" value="1"/>
</dbReference>
<dbReference type="InterPro" id="IPR011006">
    <property type="entry name" value="CheY-like_superfamily"/>
</dbReference>
<evidence type="ECO:0000259" key="12">
    <source>
        <dbReference type="PROSITE" id="PS50110"/>
    </source>
</evidence>
<evidence type="ECO:0000256" key="10">
    <source>
        <dbReference type="SAM" id="Phobius"/>
    </source>
</evidence>
<evidence type="ECO:0000256" key="2">
    <source>
        <dbReference type="ARBA" id="ARBA00004370"/>
    </source>
</evidence>
<dbReference type="EC" id="2.7.13.3" evidence="3"/>
<feature type="transmembrane region" description="Helical" evidence="10">
    <location>
        <begin position="12"/>
        <end position="34"/>
    </location>
</feature>
<dbReference type="CDD" id="cd00082">
    <property type="entry name" value="HisKA"/>
    <property type="match status" value="1"/>
</dbReference>
<proteinExistence type="predicted"/>
<feature type="domain" description="Histidine kinase" evidence="11">
    <location>
        <begin position="359"/>
        <end position="579"/>
    </location>
</feature>
<dbReference type="SUPFAM" id="SSF55874">
    <property type="entry name" value="ATPase domain of HSP90 chaperone/DNA topoisomerase II/histidine kinase"/>
    <property type="match status" value="1"/>
</dbReference>
<dbReference type="AlphaFoldDB" id="U3A706"/>
<dbReference type="CDD" id="cd06225">
    <property type="entry name" value="HAMP"/>
    <property type="match status" value="1"/>
</dbReference>
<comment type="caution">
    <text evidence="14">The sequence shown here is derived from an EMBL/GenBank/DDBJ whole genome shotgun (WGS) entry which is preliminary data.</text>
</comment>
<dbReference type="InterPro" id="IPR036097">
    <property type="entry name" value="HisK_dim/P_sf"/>
</dbReference>
<dbReference type="Pfam" id="PF00512">
    <property type="entry name" value="HisKA"/>
    <property type="match status" value="1"/>
</dbReference>
<evidence type="ECO:0000256" key="6">
    <source>
        <dbReference type="ARBA" id="ARBA00022777"/>
    </source>
</evidence>
<dbReference type="InterPro" id="IPR003594">
    <property type="entry name" value="HATPase_dom"/>
</dbReference>
<dbReference type="PANTHER" id="PTHR45339">
    <property type="entry name" value="HYBRID SIGNAL TRANSDUCTION HISTIDINE KINASE J"/>
    <property type="match status" value="1"/>
</dbReference>
<keyword evidence="10" id="KW-0472">Membrane</keyword>
<evidence type="ECO:0000256" key="9">
    <source>
        <dbReference type="PROSITE-ProRule" id="PRU00169"/>
    </source>
</evidence>
<dbReference type="Pfam" id="PF00072">
    <property type="entry name" value="Response_reg"/>
    <property type="match status" value="1"/>
</dbReference>
<dbReference type="GO" id="GO:0016787">
    <property type="term" value="F:hydrolase activity"/>
    <property type="evidence" value="ECO:0007669"/>
    <property type="project" value="UniProtKB-KW"/>
</dbReference>
<keyword evidence="15" id="KW-1185">Reference proteome</keyword>
<keyword evidence="6" id="KW-0418">Kinase</keyword>
<keyword evidence="7" id="KW-0378">Hydrolase</keyword>
<dbReference type="SUPFAM" id="SSF52172">
    <property type="entry name" value="CheY-like"/>
    <property type="match status" value="1"/>
</dbReference>
<dbReference type="InterPro" id="IPR001789">
    <property type="entry name" value="Sig_transdc_resp-reg_receiver"/>
</dbReference>
<dbReference type="PANTHER" id="PTHR45339:SF1">
    <property type="entry name" value="HYBRID SIGNAL TRANSDUCTION HISTIDINE KINASE J"/>
    <property type="match status" value="1"/>
</dbReference>
<evidence type="ECO:0000313" key="15">
    <source>
        <dbReference type="Proteomes" id="UP000016567"/>
    </source>
</evidence>
<dbReference type="GO" id="GO:0000155">
    <property type="term" value="F:phosphorelay sensor kinase activity"/>
    <property type="evidence" value="ECO:0007669"/>
    <property type="project" value="InterPro"/>
</dbReference>
<dbReference type="PRINTS" id="PR00344">
    <property type="entry name" value="BCTRLSENSOR"/>
</dbReference>
<dbReference type="FunFam" id="1.10.287.130:FF:000089">
    <property type="entry name" value="Sensor histidine kinase"/>
    <property type="match status" value="1"/>
</dbReference>
<keyword evidence="10" id="KW-1133">Transmembrane helix</keyword>
<dbReference type="Proteomes" id="UP000016567">
    <property type="component" value="Unassembled WGS sequence"/>
</dbReference>
<dbReference type="CDD" id="cd16922">
    <property type="entry name" value="HATPase_EvgS-ArcB-TorS-like"/>
    <property type="match status" value="1"/>
</dbReference>
<feature type="domain" description="Response regulatory" evidence="12">
    <location>
        <begin position="599"/>
        <end position="716"/>
    </location>
</feature>
<dbReference type="Pfam" id="PF02518">
    <property type="entry name" value="HATPase_c"/>
    <property type="match status" value="1"/>
</dbReference>
<accession>U3A706</accession>
<dbReference type="PROSITE" id="PS50109">
    <property type="entry name" value="HIS_KIN"/>
    <property type="match status" value="1"/>
</dbReference>
<reference evidence="14 15" key="1">
    <citation type="submission" date="2013-09" db="EMBL/GenBank/DDBJ databases">
        <title>Whole genome shotgun sequence of Vibrio azureus NBRC 104587.</title>
        <authorList>
            <person name="Isaki S."/>
            <person name="Hosoyama A."/>
            <person name="Numata M."/>
            <person name="Hashimoto M."/>
            <person name="Hosoyama Y."/>
            <person name="Tsuchikane K."/>
            <person name="Noguchi M."/>
            <person name="Hirakata S."/>
            <person name="Ichikawa N."/>
            <person name="Ohji S."/>
            <person name="Yamazoe A."/>
            <person name="Fujita N."/>
        </authorList>
    </citation>
    <scope>NUCLEOTIDE SEQUENCE [LARGE SCALE GENOMIC DNA]</scope>
    <source>
        <strain evidence="14 15">NBRC 104587</strain>
    </source>
</reference>
<evidence type="ECO:0000256" key="7">
    <source>
        <dbReference type="ARBA" id="ARBA00022801"/>
    </source>
</evidence>
<name>U3A706_9VIBR</name>
<dbReference type="CDD" id="cd17546">
    <property type="entry name" value="REC_hyHK_CKI1_RcsC-like"/>
    <property type="match status" value="1"/>
</dbReference>
<dbReference type="SUPFAM" id="SSF47384">
    <property type="entry name" value="Homodimeric domain of signal transducing histidine kinase"/>
    <property type="match status" value="1"/>
</dbReference>
<gene>
    <name evidence="14" type="ORF">VAZ01S_029_00510</name>
</gene>
<dbReference type="Pfam" id="PF22673">
    <property type="entry name" value="MCP-like_PDC_1"/>
    <property type="match status" value="1"/>
</dbReference>
<dbReference type="SMART" id="SM00448">
    <property type="entry name" value="REC"/>
    <property type="match status" value="1"/>
</dbReference>
<dbReference type="Gene3D" id="6.10.340.10">
    <property type="match status" value="1"/>
</dbReference>
<comment type="subcellular location">
    <subcellularLocation>
        <location evidence="2">Membrane</location>
    </subcellularLocation>
</comment>
<evidence type="ECO:0000256" key="8">
    <source>
        <dbReference type="ARBA" id="ARBA00023012"/>
    </source>
</evidence>
<keyword evidence="8" id="KW-0902">Two-component regulatory system</keyword>
<dbReference type="GO" id="GO:0016020">
    <property type="term" value="C:membrane"/>
    <property type="evidence" value="ECO:0007669"/>
    <property type="project" value="UniProtKB-SubCell"/>
</dbReference>
<feature type="domain" description="HAMP" evidence="13">
    <location>
        <begin position="293"/>
        <end position="344"/>
    </location>
</feature>
<dbReference type="PROSITE" id="PS50110">
    <property type="entry name" value="RESPONSE_REGULATORY"/>
    <property type="match status" value="1"/>
</dbReference>
<organism evidence="14 15">
    <name type="scientific">Vibrio azureus NBRC 104587</name>
    <dbReference type="NCBI Taxonomy" id="1219077"/>
    <lineage>
        <taxon>Bacteria</taxon>
        <taxon>Pseudomonadati</taxon>
        <taxon>Pseudomonadota</taxon>
        <taxon>Gammaproteobacteria</taxon>
        <taxon>Vibrionales</taxon>
        <taxon>Vibrionaceae</taxon>
        <taxon>Vibrio</taxon>
    </lineage>
</organism>
<dbReference type="EMBL" id="BATL01000029">
    <property type="protein sequence ID" value="GAD75781.1"/>
    <property type="molecule type" value="Genomic_DNA"/>
</dbReference>
<evidence type="ECO:0000256" key="3">
    <source>
        <dbReference type="ARBA" id="ARBA00012438"/>
    </source>
</evidence>
<evidence type="ECO:0000313" key="14">
    <source>
        <dbReference type="EMBL" id="GAD75781.1"/>
    </source>
</evidence>
<dbReference type="Gene3D" id="1.10.287.130">
    <property type="match status" value="1"/>
</dbReference>
<dbReference type="FunFam" id="3.30.565.10:FF:000010">
    <property type="entry name" value="Sensor histidine kinase RcsC"/>
    <property type="match status" value="1"/>
</dbReference>
<evidence type="ECO:0000256" key="1">
    <source>
        <dbReference type="ARBA" id="ARBA00000085"/>
    </source>
</evidence>
<feature type="modified residue" description="4-aspartylphosphate" evidence="9">
    <location>
        <position position="648"/>
    </location>
</feature>
<dbReference type="InterPro" id="IPR003661">
    <property type="entry name" value="HisK_dim/P_dom"/>
</dbReference>
<dbReference type="SMART" id="SM00387">
    <property type="entry name" value="HATPase_c"/>
    <property type="match status" value="1"/>
</dbReference>
<evidence type="ECO:0000256" key="5">
    <source>
        <dbReference type="ARBA" id="ARBA00022679"/>
    </source>
</evidence>
<dbReference type="InterPro" id="IPR036890">
    <property type="entry name" value="HATPase_C_sf"/>
</dbReference>
<sequence length="730" mass="81563">MEIHSSLRKKSIFALTVYLCFFIATIGTVVYFVVEPPVRAKLERNLDLRTQLLASQIDAPLTSSVGLLQSLVGIGQTPDAAVNLKQAIPQLLRTSDDIIVSGGLWPSPQQVGERKQYNSLFFNKTDNDQLDQVHSYNNPESSGYNNEPWYQSVADAPEGTVRWSEVYIDMFTQVQMITASAPYYQSGAFAGVATVDISLTALVDFIKAQSQHYSLGVVIRDSESHVVLEHNFQLTKGIYISQLKFGAFDWQMDVVNANVQVAEQVFEQVRSVERGIIPFLLLCVMVGYYLLTHYIVKPIVSIAHQVDRSKAGDIIDIGYHGEDEIGQLIKKFNEKTSHLEQERIKAQASTNAKTAFLATLSHEIRTPMNGVLGSAQILLKTQLSDEQRNTLNSLYDSGDHMMTLLNEILDYSKIEQGHLELDNSPFPIEAILGSVNSVYHTICGEKGLQFRVASNIQPGRWYQNDKARLRQVLFNLLNNAVKFTEHGFVEVEFIERVEQGQAFLTINVQDSGIGISEEAQARIFKPFEQAESSTTRRFGGTGLGLTIVQKIVEYMGGSIRVQSHEGVGSTFSVELPCTPCEPRELESVVTHKLDCTGLRALVVEDNRTNIIIIEAFLKEKGFVCDSVVNGQQAVEQIEKQQYDLILMDNHMPIMDGITAITMIRNMETPSRSVLIFGCTADVFKETQERMIDAGADHIIAKPIIESELSDALYRHSALLFQYQTQPDLTS</sequence>
<dbReference type="InterPro" id="IPR004358">
    <property type="entry name" value="Sig_transdc_His_kin-like_C"/>
</dbReference>
<dbReference type="InterPro" id="IPR005467">
    <property type="entry name" value="His_kinase_dom"/>
</dbReference>
<dbReference type="PROSITE" id="PS50885">
    <property type="entry name" value="HAMP"/>
    <property type="match status" value="1"/>
</dbReference>
<evidence type="ECO:0000256" key="4">
    <source>
        <dbReference type="ARBA" id="ARBA00022553"/>
    </source>
</evidence>
<dbReference type="STRING" id="1219077.VAZ01S_029_00510"/>
<dbReference type="CDD" id="cd12913">
    <property type="entry name" value="PDC1_MCP_like"/>
    <property type="match status" value="1"/>
</dbReference>
<evidence type="ECO:0000259" key="13">
    <source>
        <dbReference type="PROSITE" id="PS50885"/>
    </source>
</evidence>
<keyword evidence="10" id="KW-0812">Transmembrane</keyword>
<evidence type="ECO:0000259" key="11">
    <source>
        <dbReference type="PROSITE" id="PS50109"/>
    </source>
</evidence>
<dbReference type="eggNOG" id="COG2205">
    <property type="taxonomic scope" value="Bacteria"/>
</dbReference>
<dbReference type="Gene3D" id="3.30.450.20">
    <property type="entry name" value="PAS domain"/>
    <property type="match status" value="1"/>
</dbReference>
<comment type="catalytic activity">
    <reaction evidence="1">
        <text>ATP + protein L-histidine = ADP + protein N-phospho-L-histidine.</text>
        <dbReference type="EC" id="2.7.13.3"/>
    </reaction>
</comment>